<evidence type="ECO:0000256" key="2">
    <source>
        <dbReference type="ARBA" id="ARBA00009347"/>
    </source>
</evidence>
<evidence type="ECO:0000259" key="7">
    <source>
        <dbReference type="Pfam" id="PF02770"/>
    </source>
</evidence>
<evidence type="ECO:0000313" key="9">
    <source>
        <dbReference type="EMBL" id="CAB4877395.1"/>
    </source>
</evidence>
<keyword evidence="5" id="KW-0560">Oxidoreductase</keyword>
<evidence type="ECO:0000256" key="4">
    <source>
        <dbReference type="ARBA" id="ARBA00022827"/>
    </source>
</evidence>
<dbReference type="InterPro" id="IPR013786">
    <property type="entry name" value="AcylCoA_DH/ox_N"/>
</dbReference>
<organism evidence="9">
    <name type="scientific">freshwater metagenome</name>
    <dbReference type="NCBI Taxonomy" id="449393"/>
    <lineage>
        <taxon>unclassified sequences</taxon>
        <taxon>metagenomes</taxon>
        <taxon>ecological metagenomes</taxon>
    </lineage>
</organism>
<feature type="domain" description="Acyl-CoA dehydrogenase/oxidase N-terminal" evidence="8">
    <location>
        <begin position="6"/>
        <end position="122"/>
    </location>
</feature>
<dbReference type="InterPro" id="IPR052161">
    <property type="entry name" value="Mycobact_Acyl-CoA_DH"/>
</dbReference>
<dbReference type="Gene3D" id="1.10.540.10">
    <property type="entry name" value="Acyl-CoA dehydrogenase/oxidase, N-terminal domain"/>
    <property type="match status" value="1"/>
</dbReference>
<feature type="domain" description="Acyl-CoA dehydrogenase/oxidase C-terminal" evidence="6">
    <location>
        <begin position="237"/>
        <end position="380"/>
    </location>
</feature>
<dbReference type="SUPFAM" id="SSF56645">
    <property type="entry name" value="Acyl-CoA dehydrogenase NM domain-like"/>
    <property type="match status" value="1"/>
</dbReference>
<feature type="domain" description="Acyl-CoA oxidase/dehydrogenase middle" evidence="7">
    <location>
        <begin position="129"/>
        <end position="224"/>
    </location>
</feature>
<keyword evidence="4" id="KW-0274">FAD</keyword>
<proteinExistence type="inferred from homology"/>
<dbReference type="Gene3D" id="2.40.110.10">
    <property type="entry name" value="Butyryl-CoA Dehydrogenase, subunit A, domain 2"/>
    <property type="match status" value="1"/>
</dbReference>
<protein>
    <submittedName>
        <fullName evidence="9">Unannotated protein</fullName>
    </submittedName>
</protein>
<dbReference type="PANTHER" id="PTHR43292:SF4">
    <property type="entry name" value="ACYL-COA DEHYDROGENASE FADE34"/>
    <property type="match status" value="1"/>
</dbReference>
<dbReference type="GO" id="GO:0016627">
    <property type="term" value="F:oxidoreductase activity, acting on the CH-CH group of donors"/>
    <property type="evidence" value="ECO:0007669"/>
    <property type="project" value="InterPro"/>
</dbReference>
<sequence length="407" mass="43852">MDLNDTPEQAQYRTQIRAWLEEHRSEAPILQGEGALTDPDEILAARRAWQRKLAEGGLAGAVWPKEYGGRGVGPLETVIISQEMRRARVPGILDVIGVGMLGPTIIAHGTEEQKLRHLGPMLHADEVWCQLFSEPGAGSDLAAVATRAEQQEDGSWKLNGQKVWTTNAQFSAFGLLLARTNTAVPKHKGMTMFLVPMDAAGITVRGLRQISGEAEFNEVFFDDVVIAADSVVGGVDNGWGVGLTTLMFERLTIGLGSEAFGYDGARFARAIAQDPAACADPHVRRELGEIAAELESIRWTGYRLISDLQGGQIPGPEFGLAKVTTVNNAVRAGDLIADVLGPEALDESNEWSYMISFLPGLKSAGGTEEILRNTIGERVLGLPAEPRLDKGVAFSELRALEKEASAS</sequence>
<dbReference type="EMBL" id="CAFBLQ010000117">
    <property type="protein sequence ID" value="CAB4877395.1"/>
    <property type="molecule type" value="Genomic_DNA"/>
</dbReference>
<reference evidence="9" key="1">
    <citation type="submission" date="2020-05" db="EMBL/GenBank/DDBJ databases">
        <authorList>
            <person name="Chiriac C."/>
            <person name="Salcher M."/>
            <person name="Ghai R."/>
            <person name="Kavagutti S V."/>
        </authorList>
    </citation>
    <scope>NUCLEOTIDE SEQUENCE</scope>
</reference>
<dbReference type="AlphaFoldDB" id="A0A6J7E7X2"/>
<dbReference type="InterPro" id="IPR046373">
    <property type="entry name" value="Acyl-CoA_Oxase/DH_mid-dom_sf"/>
</dbReference>
<dbReference type="InterPro" id="IPR006091">
    <property type="entry name" value="Acyl-CoA_Oxase/DH_mid-dom"/>
</dbReference>
<evidence type="ECO:0000256" key="1">
    <source>
        <dbReference type="ARBA" id="ARBA00001974"/>
    </source>
</evidence>
<dbReference type="InterPro" id="IPR037069">
    <property type="entry name" value="AcylCoA_DH/ox_N_sf"/>
</dbReference>
<dbReference type="Pfam" id="PF02771">
    <property type="entry name" value="Acyl-CoA_dh_N"/>
    <property type="match status" value="1"/>
</dbReference>
<dbReference type="PANTHER" id="PTHR43292">
    <property type="entry name" value="ACYL-COA DEHYDROGENASE"/>
    <property type="match status" value="1"/>
</dbReference>
<evidence type="ECO:0000256" key="3">
    <source>
        <dbReference type="ARBA" id="ARBA00022630"/>
    </source>
</evidence>
<gene>
    <name evidence="9" type="ORF">UFOPK3423_01075</name>
</gene>
<dbReference type="InterPro" id="IPR009075">
    <property type="entry name" value="AcylCo_DH/oxidase_C"/>
</dbReference>
<comment type="cofactor">
    <cofactor evidence="1">
        <name>FAD</name>
        <dbReference type="ChEBI" id="CHEBI:57692"/>
    </cofactor>
</comment>
<dbReference type="GO" id="GO:0005886">
    <property type="term" value="C:plasma membrane"/>
    <property type="evidence" value="ECO:0007669"/>
    <property type="project" value="TreeGrafter"/>
</dbReference>
<dbReference type="FunFam" id="2.40.110.10:FF:000011">
    <property type="entry name" value="Acyl-CoA dehydrogenase FadE34"/>
    <property type="match status" value="1"/>
</dbReference>
<dbReference type="Gene3D" id="1.20.140.10">
    <property type="entry name" value="Butyryl-CoA Dehydrogenase, subunit A, domain 3"/>
    <property type="match status" value="1"/>
</dbReference>
<name>A0A6J7E7X2_9ZZZZ</name>
<dbReference type="InterPro" id="IPR009100">
    <property type="entry name" value="AcylCoA_DH/oxidase_NM_dom_sf"/>
</dbReference>
<comment type="similarity">
    <text evidence="2">Belongs to the acyl-CoA dehydrogenase family.</text>
</comment>
<dbReference type="GO" id="GO:0050660">
    <property type="term" value="F:flavin adenine dinucleotide binding"/>
    <property type="evidence" value="ECO:0007669"/>
    <property type="project" value="InterPro"/>
</dbReference>
<accession>A0A6J7E7X2</accession>
<dbReference type="Pfam" id="PF02770">
    <property type="entry name" value="Acyl-CoA_dh_M"/>
    <property type="match status" value="1"/>
</dbReference>
<evidence type="ECO:0000259" key="6">
    <source>
        <dbReference type="Pfam" id="PF00441"/>
    </source>
</evidence>
<keyword evidence="3" id="KW-0285">Flavoprotein</keyword>
<evidence type="ECO:0000259" key="8">
    <source>
        <dbReference type="Pfam" id="PF02771"/>
    </source>
</evidence>
<dbReference type="SUPFAM" id="SSF47203">
    <property type="entry name" value="Acyl-CoA dehydrogenase C-terminal domain-like"/>
    <property type="match status" value="1"/>
</dbReference>
<dbReference type="InterPro" id="IPR036250">
    <property type="entry name" value="AcylCo_DH-like_C"/>
</dbReference>
<evidence type="ECO:0000256" key="5">
    <source>
        <dbReference type="ARBA" id="ARBA00023002"/>
    </source>
</evidence>
<dbReference type="Pfam" id="PF00441">
    <property type="entry name" value="Acyl-CoA_dh_1"/>
    <property type="match status" value="1"/>
</dbReference>